<dbReference type="AlphaFoldDB" id="A0A9N8DED5"/>
<evidence type="ECO:0000256" key="2">
    <source>
        <dbReference type="ARBA" id="ARBA00010992"/>
    </source>
</evidence>
<evidence type="ECO:0000256" key="11">
    <source>
        <dbReference type="ARBA" id="ARBA00044662"/>
    </source>
</evidence>
<feature type="transmembrane region" description="Helical" evidence="17">
    <location>
        <begin position="100"/>
        <end position="119"/>
    </location>
</feature>
<feature type="compositionally biased region" description="Low complexity" evidence="16">
    <location>
        <begin position="521"/>
        <end position="530"/>
    </location>
</feature>
<feature type="compositionally biased region" description="Basic and acidic residues" evidence="16">
    <location>
        <begin position="499"/>
        <end position="520"/>
    </location>
</feature>
<comment type="similarity">
    <text evidence="2 15">Belongs to the major facilitator superfamily. Sugar transporter (TC 2.A.1.1) family.</text>
</comment>
<feature type="transmembrane region" description="Helical" evidence="17">
    <location>
        <begin position="411"/>
        <end position="431"/>
    </location>
</feature>
<feature type="region of interest" description="Disordered" evidence="16">
    <location>
        <begin position="499"/>
        <end position="559"/>
    </location>
</feature>
<evidence type="ECO:0000256" key="12">
    <source>
        <dbReference type="ARBA" id="ARBA00044668"/>
    </source>
</evidence>
<dbReference type="InterPro" id="IPR003663">
    <property type="entry name" value="Sugar/inositol_transpt"/>
</dbReference>
<evidence type="ECO:0000256" key="17">
    <source>
        <dbReference type="SAM" id="Phobius"/>
    </source>
</evidence>
<evidence type="ECO:0000256" key="13">
    <source>
        <dbReference type="ARBA" id="ARBA00044710"/>
    </source>
</evidence>
<dbReference type="PANTHER" id="PTHR48020:SF12">
    <property type="entry name" value="PROTON MYO-INOSITOL COTRANSPORTER"/>
    <property type="match status" value="1"/>
</dbReference>
<feature type="region of interest" description="Disordered" evidence="16">
    <location>
        <begin position="1"/>
        <end position="23"/>
    </location>
</feature>
<dbReference type="PANTHER" id="PTHR48020">
    <property type="entry name" value="PROTON MYO-INOSITOL COTRANSPORTER"/>
    <property type="match status" value="1"/>
</dbReference>
<dbReference type="PRINTS" id="PR00171">
    <property type="entry name" value="SUGRTRNSPORT"/>
</dbReference>
<evidence type="ECO:0000256" key="9">
    <source>
        <dbReference type="ARBA" id="ARBA00044648"/>
    </source>
</evidence>
<dbReference type="InterPro" id="IPR050814">
    <property type="entry name" value="Myo-inositol_Transporter"/>
</dbReference>
<reference evidence="19" key="1">
    <citation type="submission" date="2020-06" db="EMBL/GenBank/DDBJ databases">
        <authorList>
            <consortium name="Plant Systems Biology data submission"/>
        </authorList>
    </citation>
    <scope>NUCLEOTIDE SEQUENCE</scope>
    <source>
        <strain evidence="19">D6</strain>
    </source>
</reference>
<name>A0A9N8DED5_9STRA</name>
<feature type="compositionally biased region" description="Polar residues" evidence="16">
    <location>
        <begin position="1"/>
        <end position="10"/>
    </location>
</feature>
<evidence type="ECO:0000313" key="19">
    <source>
        <dbReference type="EMBL" id="CAB9501468.1"/>
    </source>
</evidence>
<dbReference type="EMBL" id="CAICTM010000108">
    <property type="protein sequence ID" value="CAB9501468.1"/>
    <property type="molecule type" value="Genomic_DNA"/>
</dbReference>
<dbReference type="Gene3D" id="1.20.1250.20">
    <property type="entry name" value="MFS general substrate transporter like domains"/>
    <property type="match status" value="1"/>
</dbReference>
<keyword evidence="20" id="KW-1185">Reference proteome</keyword>
<protein>
    <recommendedName>
        <fullName evidence="14">Hexose transporter 1</fullName>
    </recommendedName>
</protein>
<comment type="catalytic activity">
    <reaction evidence="8">
        <text>D-galactose(in) = D-galactose(out)</text>
        <dbReference type="Rhea" id="RHEA:34915"/>
        <dbReference type="ChEBI" id="CHEBI:4139"/>
    </reaction>
    <physiologicalReaction direction="right-to-left" evidence="8">
        <dbReference type="Rhea" id="RHEA:34917"/>
    </physiologicalReaction>
</comment>
<evidence type="ECO:0000256" key="16">
    <source>
        <dbReference type="SAM" id="MobiDB-lite"/>
    </source>
</evidence>
<comment type="catalytic activity">
    <reaction evidence="12">
        <text>D-glucosamine(out) = D-glucosamine(in)</text>
        <dbReference type="Rhea" id="RHEA:78423"/>
        <dbReference type="ChEBI" id="CHEBI:58723"/>
    </reaction>
    <physiologicalReaction direction="left-to-right" evidence="12">
        <dbReference type="Rhea" id="RHEA:78424"/>
    </physiologicalReaction>
</comment>
<keyword evidence="5 17" id="KW-0812">Transmembrane</keyword>
<keyword evidence="4 15" id="KW-0813">Transport</keyword>
<proteinExistence type="inferred from homology"/>
<feature type="compositionally biased region" description="Basic and acidic residues" evidence="16">
    <location>
        <begin position="11"/>
        <end position="22"/>
    </location>
</feature>
<feature type="transmembrane region" description="Helical" evidence="17">
    <location>
        <begin position="189"/>
        <end position="212"/>
    </location>
</feature>
<feature type="transmembrane region" description="Helical" evidence="17">
    <location>
        <begin position="437"/>
        <end position="461"/>
    </location>
</feature>
<feature type="transmembrane region" description="Helical" evidence="17">
    <location>
        <begin position="345"/>
        <end position="367"/>
    </location>
</feature>
<dbReference type="InterPro" id="IPR036259">
    <property type="entry name" value="MFS_trans_sf"/>
</dbReference>
<evidence type="ECO:0000259" key="18">
    <source>
        <dbReference type="PROSITE" id="PS50850"/>
    </source>
</evidence>
<evidence type="ECO:0000256" key="5">
    <source>
        <dbReference type="ARBA" id="ARBA00022692"/>
    </source>
</evidence>
<feature type="transmembrane region" description="Helical" evidence="17">
    <location>
        <begin position="125"/>
        <end position="147"/>
    </location>
</feature>
<feature type="transmembrane region" description="Helical" evidence="17">
    <location>
        <begin position="159"/>
        <end position="177"/>
    </location>
</feature>
<dbReference type="InterPro" id="IPR020846">
    <property type="entry name" value="MFS_dom"/>
</dbReference>
<dbReference type="InterPro" id="IPR005828">
    <property type="entry name" value="MFS_sugar_transport-like"/>
</dbReference>
<dbReference type="OrthoDB" id="6339427at2759"/>
<accession>A0A9N8DED5</accession>
<dbReference type="Pfam" id="PF00083">
    <property type="entry name" value="Sugar_tr"/>
    <property type="match status" value="1"/>
</dbReference>
<comment type="catalytic activity">
    <reaction evidence="9">
        <text>D-glucose(out) = D-glucose(in)</text>
        <dbReference type="Rhea" id="RHEA:60376"/>
        <dbReference type="ChEBI" id="CHEBI:4167"/>
    </reaction>
    <physiologicalReaction direction="left-to-right" evidence="9">
        <dbReference type="Rhea" id="RHEA:60377"/>
    </physiologicalReaction>
</comment>
<evidence type="ECO:0000256" key="6">
    <source>
        <dbReference type="ARBA" id="ARBA00022989"/>
    </source>
</evidence>
<feature type="domain" description="Major facilitator superfamily (MFS) profile" evidence="18">
    <location>
        <begin position="35"/>
        <end position="465"/>
    </location>
</feature>
<evidence type="ECO:0000256" key="1">
    <source>
        <dbReference type="ARBA" id="ARBA00004141"/>
    </source>
</evidence>
<dbReference type="SUPFAM" id="SSF103473">
    <property type="entry name" value="MFS general substrate transporter"/>
    <property type="match status" value="1"/>
</dbReference>
<comment type="catalytic activity">
    <reaction evidence="13">
        <text>D-fructose(out) = D-fructose(in)</text>
        <dbReference type="Rhea" id="RHEA:60372"/>
        <dbReference type="ChEBI" id="CHEBI:37721"/>
    </reaction>
    <physiologicalReaction direction="left-to-right" evidence="13">
        <dbReference type="Rhea" id="RHEA:60373"/>
    </physiologicalReaction>
</comment>
<evidence type="ECO:0000256" key="14">
    <source>
        <dbReference type="ARBA" id="ARBA00044780"/>
    </source>
</evidence>
<evidence type="ECO:0000256" key="3">
    <source>
        <dbReference type="ARBA" id="ARBA00011738"/>
    </source>
</evidence>
<dbReference type="GO" id="GO:0022857">
    <property type="term" value="F:transmembrane transporter activity"/>
    <property type="evidence" value="ECO:0007669"/>
    <property type="project" value="InterPro"/>
</dbReference>
<comment type="caution">
    <text evidence="19">The sequence shown here is derived from an EMBL/GenBank/DDBJ whole genome shotgun (WGS) entry which is preliminary data.</text>
</comment>
<keyword evidence="7 17" id="KW-0472">Membrane</keyword>
<organism evidence="19 20">
    <name type="scientific">Seminavis robusta</name>
    <dbReference type="NCBI Taxonomy" id="568900"/>
    <lineage>
        <taxon>Eukaryota</taxon>
        <taxon>Sar</taxon>
        <taxon>Stramenopiles</taxon>
        <taxon>Ochrophyta</taxon>
        <taxon>Bacillariophyta</taxon>
        <taxon>Bacillariophyceae</taxon>
        <taxon>Bacillariophycidae</taxon>
        <taxon>Naviculales</taxon>
        <taxon>Naviculaceae</taxon>
        <taxon>Seminavis</taxon>
    </lineage>
</organism>
<dbReference type="NCBIfam" id="TIGR00879">
    <property type="entry name" value="SP"/>
    <property type="match status" value="1"/>
</dbReference>
<keyword evidence="6 17" id="KW-1133">Transmembrane helix</keyword>
<evidence type="ECO:0000256" key="8">
    <source>
        <dbReference type="ARBA" id="ARBA00044637"/>
    </source>
</evidence>
<comment type="catalytic activity">
    <reaction evidence="11">
        <text>D-mannose(out) = D-mannose(in)</text>
        <dbReference type="Rhea" id="RHEA:78391"/>
        <dbReference type="ChEBI" id="CHEBI:4208"/>
    </reaction>
    <physiologicalReaction direction="left-to-right" evidence="11">
        <dbReference type="Rhea" id="RHEA:78392"/>
    </physiologicalReaction>
</comment>
<dbReference type="Proteomes" id="UP001153069">
    <property type="component" value="Unassembled WGS sequence"/>
</dbReference>
<dbReference type="InterPro" id="IPR005829">
    <property type="entry name" value="Sugar_transporter_CS"/>
</dbReference>
<evidence type="ECO:0000256" key="4">
    <source>
        <dbReference type="ARBA" id="ARBA00022448"/>
    </source>
</evidence>
<comment type="subunit">
    <text evidence="3">Homodimer.</text>
</comment>
<dbReference type="GO" id="GO:0016020">
    <property type="term" value="C:membrane"/>
    <property type="evidence" value="ECO:0007669"/>
    <property type="project" value="UniProtKB-SubCell"/>
</dbReference>
<dbReference type="PROSITE" id="PS00216">
    <property type="entry name" value="SUGAR_TRANSPORT_1"/>
    <property type="match status" value="1"/>
</dbReference>
<comment type="catalytic activity">
    <reaction evidence="10">
        <text>D-xylose(out) = D-xylose(in)</text>
        <dbReference type="Rhea" id="RHEA:78427"/>
        <dbReference type="ChEBI" id="CHEBI:53455"/>
    </reaction>
    <physiologicalReaction direction="left-to-right" evidence="10">
        <dbReference type="Rhea" id="RHEA:78428"/>
    </physiologicalReaction>
</comment>
<gene>
    <name evidence="19" type="ORF">SEMRO_109_G054670.1</name>
</gene>
<dbReference type="PROSITE" id="PS50850">
    <property type="entry name" value="MFS"/>
    <property type="match status" value="1"/>
</dbReference>
<feature type="transmembrane region" description="Helical" evidence="17">
    <location>
        <begin position="278"/>
        <end position="298"/>
    </location>
</feature>
<sequence length="559" mass="61543">MPSDEASVQSEKTHEGEHHGDYSSDIPISSSVYLYTFCASVNSCNLGYDIGVSTNLGPLIQADFDLTDLERELLIGSLNFMAMWGALMSQYFSDRFGRRMTFIVASFGFLNGLIIMAIGQTYGQILAGRILVGIGCGVGFAVDPLYISEIAPAKHRGELVTWSDIGINVGVVLGFSTGLLFDGMPDGDAWRAMCMLGLIFPVTIMFLTVGILPETPRWFVLNGLDNDARLVLQDIYPADFNVDLVIDDIKEALERERLAEQSVGWSVFWRPSPAISRMLLLGLLVPVAQQTAGIDAIQYYLLDVMDESGVMTKTSQKIFLIVLGLVKLVCIMISSQLLDRMGRRFTFFLSLTGLIISLVTVSISFGIKSQAGAYIELGALSLYLASYGLGLGPAGWLLPSEIFATCIRAKGVSVATFLNRLAATITVSSFLSIKNTITWPVFFLILAGFCLFTLIMLYLYLPETKGRSLEDMTLYFAEETGDFSILDAERKLRVETELEKMEKSGKSKKDGRRLMKDETTRTAAMTSTRTFAETEASRTEMDPSSRSFGARQLDPTSDN</sequence>
<evidence type="ECO:0000256" key="7">
    <source>
        <dbReference type="ARBA" id="ARBA00023136"/>
    </source>
</evidence>
<evidence type="ECO:0000256" key="10">
    <source>
        <dbReference type="ARBA" id="ARBA00044656"/>
    </source>
</evidence>
<feature type="transmembrane region" description="Helical" evidence="17">
    <location>
        <begin position="318"/>
        <end position="338"/>
    </location>
</feature>
<comment type="subcellular location">
    <subcellularLocation>
        <location evidence="1">Membrane</location>
        <topology evidence="1">Multi-pass membrane protein</topology>
    </subcellularLocation>
</comment>
<feature type="transmembrane region" description="Helical" evidence="17">
    <location>
        <begin position="379"/>
        <end position="399"/>
    </location>
</feature>
<dbReference type="PROSITE" id="PS00217">
    <property type="entry name" value="SUGAR_TRANSPORT_2"/>
    <property type="match status" value="1"/>
</dbReference>
<evidence type="ECO:0000256" key="15">
    <source>
        <dbReference type="RuleBase" id="RU003346"/>
    </source>
</evidence>
<evidence type="ECO:0000313" key="20">
    <source>
        <dbReference type="Proteomes" id="UP001153069"/>
    </source>
</evidence>